<dbReference type="AlphaFoldDB" id="A0A7X6MXN6"/>
<reference evidence="2 3" key="1">
    <citation type="submission" date="2020-04" db="EMBL/GenBank/DDBJ databases">
        <title>MicrobeNet Type strains.</title>
        <authorList>
            <person name="Nicholson A.C."/>
        </authorList>
    </citation>
    <scope>NUCLEOTIDE SEQUENCE [LARGE SCALE GENOMIC DNA]</scope>
    <source>
        <strain evidence="2 3">ATCC 700731</strain>
    </source>
</reference>
<feature type="region of interest" description="Disordered" evidence="1">
    <location>
        <begin position="1"/>
        <end position="23"/>
    </location>
</feature>
<organism evidence="2 3">
    <name type="scientific">Mycolicibacterium septicum DSM 44393</name>
    <dbReference type="NCBI Taxonomy" id="1341646"/>
    <lineage>
        <taxon>Bacteria</taxon>
        <taxon>Bacillati</taxon>
        <taxon>Actinomycetota</taxon>
        <taxon>Actinomycetes</taxon>
        <taxon>Mycobacteriales</taxon>
        <taxon>Mycobacteriaceae</taxon>
        <taxon>Mycolicibacterium</taxon>
    </lineage>
</organism>
<dbReference type="EMBL" id="JAAXPJ010000015">
    <property type="protein sequence ID" value="NKZ14997.1"/>
    <property type="molecule type" value="Genomic_DNA"/>
</dbReference>
<gene>
    <name evidence="2" type="ORF">HGA11_28905</name>
</gene>
<accession>A0A7X6MXN6</accession>
<name>A0A7X6MXN6_9MYCO</name>
<evidence type="ECO:0000313" key="3">
    <source>
        <dbReference type="Proteomes" id="UP000518188"/>
    </source>
</evidence>
<comment type="caution">
    <text evidence="2">The sequence shown here is derived from an EMBL/GenBank/DDBJ whole genome shotgun (WGS) entry which is preliminary data.</text>
</comment>
<dbReference type="Proteomes" id="UP000518188">
    <property type="component" value="Unassembled WGS sequence"/>
</dbReference>
<sequence>MNRLEPSTTVTTMAPTSPRYSESQINEAKNVACQASLTIDGPLTTVQQALAAFPDRTLPEAMDALARYQSVTIVEIEYLKSQTGPATPEPVKAGVAKYVAALLAEVDGATRGLADSEMNVRVGETKAAGEALAAACK</sequence>
<evidence type="ECO:0000256" key="1">
    <source>
        <dbReference type="SAM" id="MobiDB-lite"/>
    </source>
</evidence>
<proteinExistence type="predicted"/>
<evidence type="ECO:0000313" key="2">
    <source>
        <dbReference type="EMBL" id="NKZ14997.1"/>
    </source>
</evidence>
<dbReference type="RefSeq" id="WP_131814132.1">
    <property type="nucleotide sequence ID" value="NZ_HG322954.1"/>
</dbReference>
<protein>
    <submittedName>
        <fullName evidence="2">Uncharacterized protein</fullName>
    </submittedName>
</protein>